<dbReference type="KEGG" id="aagg:ETAA8_21630"/>
<dbReference type="PROSITE" id="PS00678">
    <property type="entry name" value="WD_REPEATS_1"/>
    <property type="match status" value="1"/>
</dbReference>
<accession>A0A517YA19</accession>
<feature type="repeat" description="WD" evidence="3">
    <location>
        <begin position="275"/>
        <end position="309"/>
    </location>
</feature>
<proteinExistence type="predicted"/>
<protein>
    <submittedName>
        <fullName evidence="4">WD domain, G-beta repeat</fullName>
    </submittedName>
</protein>
<reference evidence="4 5" key="1">
    <citation type="submission" date="2019-02" db="EMBL/GenBank/DDBJ databases">
        <title>Deep-cultivation of Planctomycetes and their phenomic and genomic characterization uncovers novel biology.</title>
        <authorList>
            <person name="Wiegand S."/>
            <person name="Jogler M."/>
            <person name="Boedeker C."/>
            <person name="Pinto D."/>
            <person name="Vollmers J."/>
            <person name="Rivas-Marin E."/>
            <person name="Kohn T."/>
            <person name="Peeters S.H."/>
            <person name="Heuer A."/>
            <person name="Rast P."/>
            <person name="Oberbeckmann S."/>
            <person name="Bunk B."/>
            <person name="Jeske O."/>
            <person name="Meyerdierks A."/>
            <person name="Storesund J.E."/>
            <person name="Kallscheuer N."/>
            <person name="Luecker S."/>
            <person name="Lage O.M."/>
            <person name="Pohl T."/>
            <person name="Merkel B.J."/>
            <person name="Hornburger P."/>
            <person name="Mueller R.-W."/>
            <person name="Bruemmer F."/>
            <person name="Labrenz M."/>
            <person name="Spormann A.M."/>
            <person name="Op den Camp H."/>
            <person name="Overmann J."/>
            <person name="Amann R."/>
            <person name="Jetten M.S.M."/>
            <person name="Mascher T."/>
            <person name="Medema M.H."/>
            <person name="Devos D.P."/>
            <person name="Kaster A.-K."/>
            <person name="Ovreas L."/>
            <person name="Rohde M."/>
            <person name="Galperin M.Y."/>
            <person name="Jogler C."/>
        </authorList>
    </citation>
    <scope>NUCLEOTIDE SEQUENCE [LARGE SCALE GENOMIC DNA]</scope>
    <source>
        <strain evidence="4 5">ETA_A8</strain>
    </source>
</reference>
<dbReference type="PROSITE" id="PS50082">
    <property type="entry name" value="WD_REPEATS_2"/>
    <property type="match status" value="2"/>
</dbReference>
<dbReference type="Pfam" id="PF00400">
    <property type="entry name" value="WD40"/>
    <property type="match status" value="2"/>
</dbReference>
<dbReference type="OrthoDB" id="145213at2"/>
<feature type="repeat" description="WD" evidence="3">
    <location>
        <begin position="83"/>
        <end position="124"/>
    </location>
</feature>
<evidence type="ECO:0000256" key="3">
    <source>
        <dbReference type="PROSITE-ProRule" id="PRU00221"/>
    </source>
</evidence>
<dbReference type="SMART" id="SM00320">
    <property type="entry name" value="WD40"/>
    <property type="match status" value="7"/>
</dbReference>
<evidence type="ECO:0000313" key="5">
    <source>
        <dbReference type="Proteomes" id="UP000315017"/>
    </source>
</evidence>
<dbReference type="Gene3D" id="2.130.10.10">
    <property type="entry name" value="YVTN repeat-like/Quinoprotein amine dehydrogenase"/>
    <property type="match status" value="2"/>
</dbReference>
<dbReference type="InterPro" id="IPR036322">
    <property type="entry name" value="WD40_repeat_dom_sf"/>
</dbReference>
<dbReference type="Proteomes" id="UP000315017">
    <property type="component" value="Chromosome"/>
</dbReference>
<organism evidence="4 5">
    <name type="scientific">Anatilimnocola aggregata</name>
    <dbReference type="NCBI Taxonomy" id="2528021"/>
    <lineage>
        <taxon>Bacteria</taxon>
        <taxon>Pseudomonadati</taxon>
        <taxon>Planctomycetota</taxon>
        <taxon>Planctomycetia</taxon>
        <taxon>Pirellulales</taxon>
        <taxon>Pirellulaceae</taxon>
        <taxon>Anatilimnocola</taxon>
    </lineage>
</organism>
<gene>
    <name evidence="4" type="ORF">ETAA8_21630</name>
</gene>
<sequence>MICVTIRFAIVGCLVLASQRTTNAEERLVASEPLVLRHPAINKSIGNPVHCLSFVNGDALLVTGATSGVHLWDPSSGELKQTLDVDERSVDAIVQDPRGTHLVAGGAQGVIKVWEAHTFKPLATLGPTAGAIRSLSISSDAKLLASVSPNPPSVATNERFGLLLWDLATGRQLRRIDHPPPAFGSTVVAFLPDGKQLISAQDRTFRLIDVQKGAISKTIDMPELPRTIQCLAISREGRLATGVFEAKLRLWNTIDWKQILAWDAHDKPAPPRRGVSTVCFSPDGKYLLSGGLDGHVCVWDASTGRQLLELDGSGEQTSGWITGVAITADNRLLAATHFGGTATLWRLRKAE</sequence>
<evidence type="ECO:0000313" key="4">
    <source>
        <dbReference type="EMBL" id="QDU27079.1"/>
    </source>
</evidence>
<dbReference type="EMBL" id="CP036274">
    <property type="protein sequence ID" value="QDU27079.1"/>
    <property type="molecule type" value="Genomic_DNA"/>
</dbReference>
<dbReference type="PROSITE" id="PS50294">
    <property type="entry name" value="WD_REPEATS_REGION"/>
    <property type="match status" value="1"/>
</dbReference>
<dbReference type="PANTHER" id="PTHR19879">
    <property type="entry name" value="TRANSCRIPTION INITIATION FACTOR TFIID"/>
    <property type="match status" value="1"/>
</dbReference>
<dbReference type="InterPro" id="IPR015943">
    <property type="entry name" value="WD40/YVTN_repeat-like_dom_sf"/>
</dbReference>
<name>A0A517YA19_9BACT</name>
<dbReference type="PANTHER" id="PTHR19879:SF9">
    <property type="entry name" value="TRANSCRIPTION INITIATION FACTOR TFIID SUBUNIT 5"/>
    <property type="match status" value="1"/>
</dbReference>
<dbReference type="AlphaFoldDB" id="A0A517YA19"/>
<evidence type="ECO:0000256" key="2">
    <source>
        <dbReference type="ARBA" id="ARBA00022737"/>
    </source>
</evidence>
<keyword evidence="1 3" id="KW-0853">WD repeat</keyword>
<keyword evidence="5" id="KW-1185">Reference proteome</keyword>
<keyword evidence="2" id="KW-0677">Repeat</keyword>
<evidence type="ECO:0000256" key="1">
    <source>
        <dbReference type="ARBA" id="ARBA00022574"/>
    </source>
</evidence>
<dbReference type="InterPro" id="IPR019775">
    <property type="entry name" value="WD40_repeat_CS"/>
</dbReference>
<dbReference type="SUPFAM" id="SSF50978">
    <property type="entry name" value="WD40 repeat-like"/>
    <property type="match status" value="1"/>
</dbReference>
<dbReference type="RefSeq" id="WP_145087953.1">
    <property type="nucleotide sequence ID" value="NZ_CP036274.1"/>
</dbReference>
<dbReference type="InterPro" id="IPR001680">
    <property type="entry name" value="WD40_rpt"/>
</dbReference>